<dbReference type="EMBL" id="BFAD01000016">
    <property type="protein sequence ID" value="GBE89549.1"/>
    <property type="molecule type" value="Genomic_DNA"/>
</dbReference>
<protein>
    <recommendedName>
        <fullName evidence="4">F-box domain-containing protein</fullName>
    </recommendedName>
</protein>
<evidence type="ECO:0000313" key="2">
    <source>
        <dbReference type="EMBL" id="GBE89549.1"/>
    </source>
</evidence>
<keyword evidence="3" id="KW-1185">Reference proteome</keyword>
<gene>
    <name evidence="2" type="ORF">SCP_1602110</name>
</gene>
<dbReference type="OrthoDB" id="2588098at2759"/>
<organism evidence="2 3">
    <name type="scientific">Sparassis crispa</name>
    <dbReference type="NCBI Taxonomy" id="139825"/>
    <lineage>
        <taxon>Eukaryota</taxon>
        <taxon>Fungi</taxon>
        <taxon>Dikarya</taxon>
        <taxon>Basidiomycota</taxon>
        <taxon>Agaricomycotina</taxon>
        <taxon>Agaricomycetes</taxon>
        <taxon>Polyporales</taxon>
        <taxon>Sparassidaceae</taxon>
        <taxon>Sparassis</taxon>
    </lineage>
</organism>
<name>A0A401H590_9APHY</name>
<dbReference type="AlphaFoldDB" id="A0A401H590"/>
<dbReference type="Proteomes" id="UP000287166">
    <property type="component" value="Unassembled WGS sequence"/>
</dbReference>
<sequence length="371" mass="41893">MDWQDFQIVNLDKREALLIPYGPLEEWLFDRMLDTLLSPLLAIPLDVPVNLGDISAILAHTQSAILGHRSRRYGQFERLPVELLLMIFDAVEELQYKLALTLTCRYLLEIGSKHIRTHINAGVTRWVGDRIIILGSDMLDEDLPAGLLANGKEKVVGEDDDGVDKEERIGDAAGQDDGPADEDGQTRKVENDLYDLATHIFRGIDSVDWLERQVQVPISFVQRLTLGEQFGAKELCRILYVVPGQPAPVWVLCNRTKYEFVRADATAQVTLWQLQGPFAHGGVGLGHVLASLLCWSSMATAYPGNLHRGRWAGDRIEITTTDRLRLPPGNVWRDVSQQALERLAEVWDAEHADEEEDWRGPIEEWWASATW</sequence>
<evidence type="ECO:0008006" key="4">
    <source>
        <dbReference type="Google" id="ProtNLM"/>
    </source>
</evidence>
<proteinExistence type="predicted"/>
<dbReference type="InParanoid" id="A0A401H590"/>
<evidence type="ECO:0000256" key="1">
    <source>
        <dbReference type="SAM" id="MobiDB-lite"/>
    </source>
</evidence>
<comment type="caution">
    <text evidence="2">The sequence shown here is derived from an EMBL/GenBank/DDBJ whole genome shotgun (WGS) entry which is preliminary data.</text>
</comment>
<accession>A0A401H590</accession>
<evidence type="ECO:0000313" key="3">
    <source>
        <dbReference type="Proteomes" id="UP000287166"/>
    </source>
</evidence>
<reference evidence="2 3" key="1">
    <citation type="journal article" date="2018" name="Sci. Rep.">
        <title>Genome sequence of the cauliflower mushroom Sparassis crispa (Hanabiratake) and its association with beneficial usage.</title>
        <authorList>
            <person name="Kiyama R."/>
            <person name="Furutani Y."/>
            <person name="Kawaguchi K."/>
            <person name="Nakanishi T."/>
        </authorList>
    </citation>
    <scope>NUCLEOTIDE SEQUENCE [LARGE SCALE GENOMIC DNA]</scope>
</reference>
<dbReference type="RefSeq" id="XP_027620462.1">
    <property type="nucleotide sequence ID" value="XM_027764661.1"/>
</dbReference>
<feature type="region of interest" description="Disordered" evidence="1">
    <location>
        <begin position="156"/>
        <end position="186"/>
    </location>
</feature>
<dbReference type="GeneID" id="38786466"/>